<sequence>MAVVLAGGRSFRAHAPKGCRPIEGRPWLYRQCRRLRSRGFAQVRVVLGFSAMNTARCVPPGVRRIWNRDRAGGPFASLRAGVRGAHGAVLVVLVDAWPPSSATIYRLRQGLRGASAATPTWRGRGGHPALLSRDLASAIAGHANPAEGRLDRVLASSGARRVAVQDRSIRRNMNRRRDWAFYLRYRKLRRPLWTG</sequence>
<dbReference type="AlphaFoldDB" id="A0A368HKL6"/>
<keyword evidence="1" id="KW-0460">Magnesium</keyword>
<reference evidence="3 4" key="1">
    <citation type="submission" date="2018-02" db="EMBL/GenBank/DDBJ databases">
        <title>Insights into the biology of acidophilic members of the Acidiferrobacteraceae family derived from comparative genomic analyses.</title>
        <authorList>
            <person name="Issotta F."/>
            <person name="Thyssen C."/>
            <person name="Mena C."/>
            <person name="Moya A."/>
            <person name="Bellenberg S."/>
            <person name="Sproer C."/>
            <person name="Covarrubias P.C."/>
            <person name="Sand W."/>
            <person name="Quatrini R."/>
            <person name="Vera M."/>
        </authorList>
    </citation>
    <scope>NUCLEOTIDE SEQUENCE [LARGE SCALE GENOMIC DNA]</scope>
    <source>
        <strain evidence="4">m-1</strain>
    </source>
</reference>
<evidence type="ECO:0000313" key="4">
    <source>
        <dbReference type="Proteomes" id="UP000253250"/>
    </source>
</evidence>
<accession>A0A368HKL6</accession>
<evidence type="ECO:0000256" key="1">
    <source>
        <dbReference type="ARBA" id="ARBA00022842"/>
    </source>
</evidence>
<dbReference type="RefSeq" id="WP_114282319.1">
    <property type="nucleotide sequence ID" value="NZ_CP080624.1"/>
</dbReference>
<protein>
    <recommendedName>
        <fullName evidence="2">MobA-like NTP transferase domain-containing protein</fullName>
    </recommendedName>
</protein>
<name>A0A368HKL6_9GAMM</name>
<dbReference type="SUPFAM" id="SSF53448">
    <property type="entry name" value="Nucleotide-diphospho-sugar transferases"/>
    <property type="match status" value="1"/>
</dbReference>
<dbReference type="Proteomes" id="UP000253250">
    <property type="component" value="Unassembled WGS sequence"/>
</dbReference>
<dbReference type="PANTHER" id="PTHR43777">
    <property type="entry name" value="MOLYBDENUM COFACTOR CYTIDYLYLTRANSFERASE"/>
    <property type="match status" value="1"/>
</dbReference>
<gene>
    <name evidence="3" type="ORF">C4900_03410</name>
</gene>
<evidence type="ECO:0000313" key="3">
    <source>
        <dbReference type="EMBL" id="RCN58820.1"/>
    </source>
</evidence>
<dbReference type="Gene3D" id="3.90.550.10">
    <property type="entry name" value="Spore Coat Polysaccharide Biosynthesis Protein SpsA, Chain A"/>
    <property type="match status" value="1"/>
</dbReference>
<keyword evidence="4" id="KW-1185">Reference proteome</keyword>
<dbReference type="InterPro" id="IPR025877">
    <property type="entry name" value="MobA-like_NTP_Trfase"/>
</dbReference>
<dbReference type="PANTHER" id="PTHR43777:SF1">
    <property type="entry name" value="MOLYBDENUM COFACTOR CYTIDYLYLTRANSFERASE"/>
    <property type="match status" value="1"/>
</dbReference>
<dbReference type="InterPro" id="IPR029044">
    <property type="entry name" value="Nucleotide-diphossugar_trans"/>
</dbReference>
<proteinExistence type="predicted"/>
<evidence type="ECO:0000259" key="2">
    <source>
        <dbReference type="Pfam" id="PF12804"/>
    </source>
</evidence>
<feature type="domain" description="MobA-like NTP transferase" evidence="2">
    <location>
        <begin position="2"/>
        <end position="156"/>
    </location>
</feature>
<dbReference type="Pfam" id="PF12804">
    <property type="entry name" value="NTP_transf_3"/>
    <property type="match status" value="1"/>
</dbReference>
<dbReference type="EMBL" id="PSYR01000001">
    <property type="protein sequence ID" value="RCN58820.1"/>
    <property type="molecule type" value="Genomic_DNA"/>
</dbReference>
<comment type="caution">
    <text evidence="3">The sequence shown here is derived from an EMBL/GenBank/DDBJ whole genome shotgun (WGS) entry which is preliminary data.</text>
</comment>
<organism evidence="3 4">
    <name type="scientific">Acidiferrobacter thiooxydans</name>
    <dbReference type="NCBI Taxonomy" id="163359"/>
    <lineage>
        <taxon>Bacteria</taxon>
        <taxon>Pseudomonadati</taxon>
        <taxon>Pseudomonadota</taxon>
        <taxon>Gammaproteobacteria</taxon>
        <taxon>Acidiferrobacterales</taxon>
        <taxon>Acidiferrobacteraceae</taxon>
        <taxon>Acidiferrobacter</taxon>
    </lineage>
</organism>
<dbReference type="GO" id="GO:0016779">
    <property type="term" value="F:nucleotidyltransferase activity"/>
    <property type="evidence" value="ECO:0007669"/>
    <property type="project" value="UniProtKB-ARBA"/>
</dbReference>